<accession>A0A8J2P1C6</accession>
<dbReference type="EMBL" id="CAJVCH010160771">
    <property type="protein sequence ID" value="CAG7728255.1"/>
    <property type="molecule type" value="Genomic_DNA"/>
</dbReference>
<organism evidence="2 3">
    <name type="scientific">Allacma fusca</name>
    <dbReference type="NCBI Taxonomy" id="39272"/>
    <lineage>
        <taxon>Eukaryota</taxon>
        <taxon>Metazoa</taxon>
        <taxon>Ecdysozoa</taxon>
        <taxon>Arthropoda</taxon>
        <taxon>Hexapoda</taxon>
        <taxon>Collembola</taxon>
        <taxon>Symphypleona</taxon>
        <taxon>Sminthuridae</taxon>
        <taxon>Allacma</taxon>
    </lineage>
</organism>
<dbReference type="Proteomes" id="UP000708208">
    <property type="component" value="Unassembled WGS sequence"/>
</dbReference>
<proteinExistence type="predicted"/>
<keyword evidence="1" id="KW-1133">Transmembrane helix</keyword>
<sequence length="103" mass="11158">MHSSCMVDVARTGAIYAGKKNAGEKLFASIAAPPDPDIYLDVVVATNIYDGMCRGWGNFCNLWQLVSRESSGMLEDSWMVMGYGIVCHPLFLIVCCCVGESGL</sequence>
<evidence type="ECO:0000256" key="1">
    <source>
        <dbReference type="SAM" id="Phobius"/>
    </source>
</evidence>
<feature type="transmembrane region" description="Helical" evidence="1">
    <location>
        <begin position="78"/>
        <end position="99"/>
    </location>
</feature>
<keyword evidence="1" id="KW-0472">Membrane</keyword>
<keyword evidence="3" id="KW-1185">Reference proteome</keyword>
<evidence type="ECO:0000313" key="2">
    <source>
        <dbReference type="EMBL" id="CAG7728255.1"/>
    </source>
</evidence>
<evidence type="ECO:0000313" key="3">
    <source>
        <dbReference type="Proteomes" id="UP000708208"/>
    </source>
</evidence>
<feature type="non-terminal residue" evidence="2">
    <location>
        <position position="1"/>
    </location>
</feature>
<name>A0A8J2P1C6_9HEXA</name>
<comment type="caution">
    <text evidence="2">The sequence shown here is derived from an EMBL/GenBank/DDBJ whole genome shotgun (WGS) entry which is preliminary data.</text>
</comment>
<dbReference type="AlphaFoldDB" id="A0A8J2P1C6"/>
<protein>
    <submittedName>
        <fullName evidence="2">Uncharacterized protein</fullName>
    </submittedName>
</protein>
<gene>
    <name evidence="2" type="ORF">AFUS01_LOCUS17049</name>
</gene>
<keyword evidence="1" id="KW-0812">Transmembrane</keyword>
<reference evidence="2" key="1">
    <citation type="submission" date="2021-06" db="EMBL/GenBank/DDBJ databases">
        <authorList>
            <person name="Hodson N. C."/>
            <person name="Mongue J. A."/>
            <person name="Jaron S. K."/>
        </authorList>
    </citation>
    <scope>NUCLEOTIDE SEQUENCE</scope>
</reference>